<proteinExistence type="predicted"/>
<sequence length="75" mass="8157">MARVITTGDELLDQLIWRELAPRPADQRRLYAAALALNPHLLAEPGRLPAGLPVNLPARPDPAAKTPAPMLRIFG</sequence>
<dbReference type="AlphaFoldDB" id="A0A4D7B5X5"/>
<dbReference type="KEGG" id="pstg:E8M01_15690"/>
<name>A0A4D7B5X5_9HYPH</name>
<evidence type="ECO:0000313" key="1">
    <source>
        <dbReference type="EMBL" id="QCI65520.1"/>
    </source>
</evidence>
<dbReference type="RefSeq" id="WP_136960966.1">
    <property type="nucleotide sequence ID" value="NZ_CP039690.1"/>
</dbReference>
<keyword evidence="2" id="KW-1185">Reference proteome</keyword>
<reference evidence="1 2" key="1">
    <citation type="submission" date="2019-04" db="EMBL/GenBank/DDBJ databases">
        <title>Phreatobacter aquaticus sp. nov.</title>
        <authorList>
            <person name="Choi A."/>
        </authorList>
    </citation>
    <scope>NUCLEOTIDE SEQUENCE [LARGE SCALE GENOMIC DNA]</scope>
    <source>
        <strain evidence="1 2">KCTC 52518</strain>
    </source>
</reference>
<gene>
    <name evidence="1" type="ORF">E8M01_15690</name>
</gene>
<protein>
    <recommendedName>
        <fullName evidence="3">Phage tail protein</fullName>
    </recommendedName>
</protein>
<evidence type="ECO:0000313" key="2">
    <source>
        <dbReference type="Proteomes" id="UP000298781"/>
    </source>
</evidence>
<accession>A0A4D7B5X5</accession>
<evidence type="ECO:0008006" key="3">
    <source>
        <dbReference type="Google" id="ProtNLM"/>
    </source>
</evidence>
<dbReference type="Proteomes" id="UP000298781">
    <property type="component" value="Chromosome"/>
</dbReference>
<dbReference type="EMBL" id="CP039690">
    <property type="protein sequence ID" value="QCI65520.1"/>
    <property type="molecule type" value="Genomic_DNA"/>
</dbReference>
<organism evidence="1 2">
    <name type="scientific">Phreatobacter stygius</name>
    <dbReference type="NCBI Taxonomy" id="1940610"/>
    <lineage>
        <taxon>Bacteria</taxon>
        <taxon>Pseudomonadati</taxon>
        <taxon>Pseudomonadota</taxon>
        <taxon>Alphaproteobacteria</taxon>
        <taxon>Hyphomicrobiales</taxon>
        <taxon>Phreatobacteraceae</taxon>
        <taxon>Phreatobacter</taxon>
    </lineage>
</organism>